<dbReference type="Proteomes" id="UP000245431">
    <property type="component" value="Chromosome PVE_r2"/>
</dbReference>
<accession>A0A1D3K7F7</accession>
<gene>
    <name evidence="1" type="ORF">PVE_R2G0111</name>
</gene>
<reference evidence="2" key="1">
    <citation type="submission" date="2016-07" db="EMBL/GenBank/DDBJ databases">
        <authorList>
            <person name="Florea S."/>
            <person name="Webb J.S."/>
            <person name="Jaromczyk J."/>
            <person name="Schardl C.L."/>
        </authorList>
    </citation>
    <scope>NUCLEOTIDE SEQUENCE [LARGE SCALE GENOMIC DNA]</scope>
    <source>
        <strain evidence="2">1YdBTEX2</strain>
    </source>
</reference>
<organism evidence="1 2">
    <name type="scientific">Pseudomonas veronii 1YdBTEX2</name>
    <dbReference type="NCBI Taxonomy" id="1295141"/>
    <lineage>
        <taxon>Bacteria</taxon>
        <taxon>Pseudomonadati</taxon>
        <taxon>Pseudomonadota</taxon>
        <taxon>Gammaproteobacteria</taxon>
        <taxon>Pseudomonadales</taxon>
        <taxon>Pseudomonadaceae</taxon>
        <taxon>Pseudomonas</taxon>
    </lineage>
</organism>
<sequence length="128" mass="13830">MLLKELVFALRQLIAETTGYKPSTGHTYELLSALLGYDSFASLNSQAFIVSLSGCDGNAVENGRLLMGGILDLRRATNRHVSLKASGPPRPIAQVVETFAQQHELVAIPLTGLLKLCDGYEPLCDISQ</sequence>
<evidence type="ECO:0000313" key="1">
    <source>
        <dbReference type="EMBL" id="SBW84141.1"/>
    </source>
</evidence>
<dbReference type="AlphaFoldDB" id="A0A1D3K7F7"/>
<evidence type="ECO:0000313" key="2">
    <source>
        <dbReference type="Proteomes" id="UP000245431"/>
    </source>
</evidence>
<dbReference type="EMBL" id="LT599584">
    <property type="protein sequence ID" value="SBW84141.1"/>
    <property type="molecule type" value="Genomic_DNA"/>
</dbReference>
<protein>
    <submittedName>
        <fullName evidence="1">Uncharacterized protein</fullName>
    </submittedName>
</protein>
<proteinExistence type="predicted"/>
<name>A0A1D3K7F7_PSEVE</name>